<dbReference type="Proteomes" id="UP000735302">
    <property type="component" value="Unassembled WGS sequence"/>
</dbReference>
<feature type="compositionally biased region" description="Polar residues" evidence="1">
    <location>
        <begin position="123"/>
        <end position="133"/>
    </location>
</feature>
<feature type="region of interest" description="Disordered" evidence="1">
    <location>
        <begin position="44"/>
        <end position="149"/>
    </location>
</feature>
<evidence type="ECO:0000313" key="3">
    <source>
        <dbReference type="Proteomes" id="UP000735302"/>
    </source>
</evidence>
<proteinExistence type="predicted"/>
<sequence>MGNNESELQPSFSNDGNPSFQSCSHYSIEKKTFLQKTRKLHTCKYKVNNNIHRSIRITNSSSNNSNTSNNETTTTTTTTKATSKASESQQQHPTKTRSSTKALESPIAAIKTATTQTITPKINSKTSTKPSESATATTALAHQQQKSAA</sequence>
<feature type="compositionally biased region" description="Low complexity" evidence="1">
    <location>
        <begin position="58"/>
        <end position="88"/>
    </location>
</feature>
<feature type="compositionally biased region" description="Polar residues" evidence="1">
    <location>
        <begin position="140"/>
        <end position="149"/>
    </location>
</feature>
<name>A0AAV3YWQ9_9GAST</name>
<reference evidence="2 3" key="1">
    <citation type="journal article" date="2021" name="Elife">
        <title>Chloroplast acquisition without the gene transfer in kleptoplastic sea slugs, Plakobranchus ocellatus.</title>
        <authorList>
            <person name="Maeda T."/>
            <person name="Takahashi S."/>
            <person name="Yoshida T."/>
            <person name="Shimamura S."/>
            <person name="Takaki Y."/>
            <person name="Nagai Y."/>
            <person name="Toyoda A."/>
            <person name="Suzuki Y."/>
            <person name="Arimoto A."/>
            <person name="Ishii H."/>
            <person name="Satoh N."/>
            <person name="Nishiyama T."/>
            <person name="Hasebe M."/>
            <person name="Maruyama T."/>
            <person name="Minagawa J."/>
            <person name="Obokata J."/>
            <person name="Shigenobu S."/>
        </authorList>
    </citation>
    <scope>NUCLEOTIDE SEQUENCE [LARGE SCALE GENOMIC DNA]</scope>
</reference>
<organism evidence="2 3">
    <name type="scientific">Plakobranchus ocellatus</name>
    <dbReference type="NCBI Taxonomy" id="259542"/>
    <lineage>
        <taxon>Eukaryota</taxon>
        <taxon>Metazoa</taxon>
        <taxon>Spiralia</taxon>
        <taxon>Lophotrochozoa</taxon>
        <taxon>Mollusca</taxon>
        <taxon>Gastropoda</taxon>
        <taxon>Heterobranchia</taxon>
        <taxon>Euthyneura</taxon>
        <taxon>Panpulmonata</taxon>
        <taxon>Sacoglossa</taxon>
        <taxon>Placobranchoidea</taxon>
        <taxon>Plakobranchidae</taxon>
        <taxon>Plakobranchus</taxon>
    </lineage>
</organism>
<evidence type="ECO:0000256" key="1">
    <source>
        <dbReference type="SAM" id="MobiDB-lite"/>
    </source>
</evidence>
<gene>
    <name evidence="2" type="ORF">PoB_001383500</name>
</gene>
<accession>A0AAV3YWQ9</accession>
<keyword evidence="3" id="KW-1185">Reference proteome</keyword>
<evidence type="ECO:0000313" key="2">
    <source>
        <dbReference type="EMBL" id="GFN87329.1"/>
    </source>
</evidence>
<feature type="compositionally biased region" description="Low complexity" evidence="1">
    <location>
        <begin position="106"/>
        <end position="122"/>
    </location>
</feature>
<dbReference type="AlphaFoldDB" id="A0AAV3YWQ9"/>
<feature type="compositionally biased region" description="Polar residues" evidence="1">
    <location>
        <begin position="89"/>
        <end position="102"/>
    </location>
</feature>
<dbReference type="EMBL" id="BLXT01001699">
    <property type="protein sequence ID" value="GFN87329.1"/>
    <property type="molecule type" value="Genomic_DNA"/>
</dbReference>
<protein>
    <submittedName>
        <fullName evidence="2">Uncharacterized protein</fullName>
    </submittedName>
</protein>
<comment type="caution">
    <text evidence="2">The sequence shown here is derived from an EMBL/GenBank/DDBJ whole genome shotgun (WGS) entry which is preliminary data.</text>
</comment>